<sequence>MEAVLAKRLYGRRILCHTCQRRAMNVKSTNRSTRHRAGSTPGYISWHRARIPTG</sequence>
<organism evidence="1">
    <name type="scientific">hydrocarbon metagenome</name>
    <dbReference type="NCBI Taxonomy" id="938273"/>
    <lineage>
        <taxon>unclassified sequences</taxon>
        <taxon>metagenomes</taxon>
        <taxon>ecological metagenomes</taxon>
    </lineage>
</organism>
<protein>
    <submittedName>
        <fullName evidence="1">Uncharacterized protein</fullName>
    </submittedName>
</protein>
<reference evidence="1" key="1">
    <citation type="journal article" date="2015" name="Proc. Natl. Acad. Sci. U.S.A.">
        <title>Networks of energetic and metabolic interactions define dynamics in microbial communities.</title>
        <authorList>
            <person name="Embree M."/>
            <person name="Liu J.K."/>
            <person name="Al-Bassam M.M."/>
            <person name="Zengler K."/>
        </authorList>
    </citation>
    <scope>NUCLEOTIDE SEQUENCE</scope>
</reference>
<dbReference type="AlphaFoldDB" id="A0A0W8F430"/>
<evidence type="ECO:0000313" key="1">
    <source>
        <dbReference type="EMBL" id="KUG15615.1"/>
    </source>
</evidence>
<gene>
    <name evidence="1" type="ORF">ASZ90_014726</name>
</gene>
<proteinExistence type="predicted"/>
<accession>A0A0W8F430</accession>
<comment type="caution">
    <text evidence="1">The sequence shown here is derived from an EMBL/GenBank/DDBJ whole genome shotgun (WGS) entry which is preliminary data.</text>
</comment>
<dbReference type="EMBL" id="LNQE01001546">
    <property type="protein sequence ID" value="KUG15615.1"/>
    <property type="molecule type" value="Genomic_DNA"/>
</dbReference>
<name>A0A0W8F430_9ZZZZ</name>